<feature type="compositionally biased region" description="Polar residues" evidence="6">
    <location>
        <begin position="22"/>
        <end position="34"/>
    </location>
</feature>
<dbReference type="HOGENOM" id="CLU_138765_1_0_1"/>
<keyword evidence="11" id="KW-1185">Reference proteome</keyword>
<gene>
    <name evidence="10" type="primary">20197227</name>
    <name evidence="9" type="ORF">HELRODRAFT_152883</name>
</gene>
<reference evidence="9 11" key="2">
    <citation type="journal article" date="2013" name="Nature">
        <title>Insights into bilaterian evolution from three spiralian genomes.</title>
        <authorList>
            <person name="Simakov O."/>
            <person name="Marletaz F."/>
            <person name="Cho S.J."/>
            <person name="Edsinger-Gonzales E."/>
            <person name="Havlak P."/>
            <person name="Hellsten U."/>
            <person name="Kuo D.H."/>
            <person name="Larsson T."/>
            <person name="Lv J."/>
            <person name="Arendt D."/>
            <person name="Savage R."/>
            <person name="Osoegawa K."/>
            <person name="de Jong P."/>
            <person name="Grimwood J."/>
            <person name="Chapman J.A."/>
            <person name="Shapiro H."/>
            <person name="Aerts A."/>
            <person name="Otillar R.P."/>
            <person name="Terry A.Y."/>
            <person name="Boore J.L."/>
            <person name="Grigoriev I.V."/>
            <person name="Lindberg D.R."/>
            <person name="Seaver E.C."/>
            <person name="Weisblat D.A."/>
            <person name="Putnam N.H."/>
            <person name="Rokhsar D.S."/>
        </authorList>
    </citation>
    <scope>NUCLEOTIDE SEQUENCE</scope>
</reference>
<reference evidence="11" key="1">
    <citation type="submission" date="2012-12" db="EMBL/GenBank/DDBJ databases">
        <authorList>
            <person name="Hellsten U."/>
            <person name="Grimwood J."/>
            <person name="Chapman J.A."/>
            <person name="Shapiro H."/>
            <person name="Aerts A."/>
            <person name="Otillar R.P."/>
            <person name="Terry A.Y."/>
            <person name="Boore J.L."/>
            <person name="Simakov O."/>
            <person name="Marletaz F."/>
            <person name="Cho S.-J."/>
            <person name="Edsinger-Gonzales E."/>
            <person name="Havlak P."/>
            <person name="Kuo D.-H."/>
            <person name="Larsson T."/>
            <person name="Lv J."/>
            <person name="Arendt D."/>
            <person name="Savage R."/>
            <person name="Osoegawa K."/>
            <person name="de Jong P."/>
            <person name="Lindberg D.R."/>
            <person name="Seaver E.C."/>
            <person name="Weisblat D.A."/>
            <person name="Putnam N.H."/>
            <person name="Grigoriev I.V."/>
            <person name="Rokhsar D.S."/>
        </authorList>
    </citation>
    <scope>NUCLEOTIDE SEQUENCE</scope>
</reference>
<dbReference type="eggNOG" id="ENOG502S2ZQ">
    <property type="taxonomic scope" value="Eukaryota"/>
</dbReference>
<dbReference type="InParanoid" id="T1EKX7"/>
<dbReference type="InterPro" id="IPR052502">
    <property type="entry name" value="FAM241_domain"/>
</dbReference>
<evidence type="ECO:0000256" key="3">
    <source>
        <dbReference type="ARBA" id="ARBA00022692"/>
    </source>
</evidence>
<feature type="region of interest" description="Disordered" evidence="6">
    <location>
        <begin position="11"/>
        <end position="37"/>
    </location>
</feature>
<feature type="domain" description="DUF4605" evidence="8">
    <location>
        <begin position="59"/>
        <end position="117"/>
    </location>
</feature>
<dbReference type="EMBL" id="AMQM01003063">
    <property type="status" value="NOT_ANNOTATED_CDS"/>
    <property type="molecule type" value="Genomic_DNA"/>
</dbReference>
<dbReference type="KEGG" id="hro:HELRODRAFT_152883"/>
<evidence type="ECO:0000313" key="11">
    <source>
        <dbReference type="Proteomes" id="UP000015101"/>
    </source>
</evidence>
<reference evidence="10" key="3">
    <citation type="submission" date="2015-06" db="UniProtKB">
        <authorList>
            <consortium name="EnsemblMetazoa"/>
        </authorList>
    </citation>
    <scope>IDENTIFICATION</scope>
</reference>
<evidence type="ECO:0000256" key="4">
    <source>
        <dbReference type="ARBA" id="ARBA00022989"/>
    </source>
</evidence>
<name>T1EKX7_HELRO</name>
<keyword evidence="4 7" id="KW-1133">Transmembrane helix</keyword>
<proteinExistence type="inferred from homology"/>
<dbReference type="GeneID" id="20197227"/>
<feature type="transmembrane region" description="Helical" evidence="7">
    <location>
        <begin position="86"/>
        <end position="113"/>
    </location>
</feature>
<evidence type="ECO:0000256" key="7">
    <source>
        <dbReference type="SAM" id="Phobius"/>
    </source>
</evidence>
<dbReference type="PANTHER" id="PTHR33690:SF3">
    <property type="entry name" value="UBIQUITIN-LIKE DOMAIN-CONTAINING PROTEIN"/>
    <property type="match status" value="1"/>
</dbReference>
<evidence type="ECO:0000313" key="9">
    <source>
        <dbReference type="EMBL" id="ESO08792.1"/>
    </source>
</evidence>
<dbReference type="Pfam" id="PF15378">
    <property type="entry name" value="DUF4605"/>
    <property type="match status" value="1"/>
</dbReference>
<dbReference type="CTD" id="20197227"/>
<dbReference type="PANTHER" id="PTHR33690">
    <property type="entry name" value="DUF4605 DOMAIN-CONTAINING PROTEIN"/>
    <property type="match status" value="1"/>
</dbReference>
<dbReference type="EnsemblMetazoa" id="HelroT152883">
    <property type="protein sequence ID" value="HelroP152883"/>
    <property type="gene ID" value="HelroG152883"/>
</dbReference>
<sequence>MMKILANGEIVQDDDPRVQAKPQASTRSAKQTTQDIRRHNVETIPPNDANVVAHGPSYSIFDTLNNQLVSVGVPTWNLGPYPVKPIVSVGFILSIAVMGFRGLLFSGLLFFVVNYSQ</sequence>
<dbReference type="RefSeq" id="XP_009012814.1">
    <property type="nucleotide sequence ID" value="XM_009014566.1"/>
</dbReference>
<accession>T1EKX7</accession>
<comment type="similarity">
    <text evidence="2">Belongs to the FAM241 family.</text>
</comment>
<keyword evidence="3 7" id="KW-0812">Transmembrane</keyword>
<evidence type="ECO:0000256" key="5">
    <source>
        <dbReference type="ARBA" id="ARBA00023136"/>
    </source>
</evidence>
<comment type="subcellular location">
    <subcellularLocation>
        <location evidence="1">Membrane</location>
        <topology evidence="1">Single-pass membrane protein</topology>
    </subcellularLocation>
</comment>
<evidence type="ECO:0000313" key="10">
    <source>
        <dbReference type="EnsemblMetazoa" id="HelroP152883"/>
    </source>
</evidence>
<organism evidence="10 11">
    <name type="scientific">Helobdella robusta</name>
    <name type="common">Californian leech</name>
    <dbReference type="NCBI Taxonomy" id="6412"/>
    <lineage>
        <taxon>Eukaryota</taxon>
        <taxon>Metazoa</taxon>
        <taxon>Spiralia</taxon>
        <taxon>Lophotrochozoa</taxon>
        <taxon>Annelida</taxon>
        <taxon>Clitellata</taxon>
        <taxon>Hirudinea</taxon>
        <taxon>Rhynchobdellida</taxon>
        <taxon>Glossiphoniidae</taxon>
        <taxon>Helobdella</taxon>
    </lineage>
</organism>
<dbReference type="EMBL" id="KB096023">
    <property type="protein sequence ID" value="ESO08792.1"/>
    <property type="molecule type" value="Genomic_DNA"/>
</dbReference>
<keyword evidence="5 7" id="KW-0472">Membrane</keyword>
<dbReference type="OrthoDB" id="10060343at2759"/>
<protein>
    <recommendedName>
        <fullName evidence="8">DUF4605 domain-containing protein</fullName>
    </recommendedName>
</protein>
<dbReference type="GO" id="GO:0016020">
    <property type="term" value="C:membrane"/>
    <property type="evidence" value="ECO:0007669"/>
    <property type="project" value="UniProtKB-SubCell"/>
</dbReference>
<evidence type="ECO:0000256" key="1">
    <source>
        <dbReference type="ARBA" id="ARBA00004167"/>
    </source>
</evidence>
<evidence type="ECO:0000256" key="6">
    <source>
        <dbReference type="SAM" id="MobiDB-lite"/>
    </source>
</evidence>
<dbReference type="Proteomes" id="UP000015101">
    <property type="component" value="Unassembled WGS sequence"/>
</dbReference>
<evidence type="ECO:0000259" key="8">
    <source>
        <dbReference type="Pfam" id="PF15378"/>
    </source>
</evidence>
<dbReference type="OMA" id="LIYIVSH"/>
<evidence type="ECO:0000256" key="2">
    <source>
        <dbReference type="ARBA" id="ARBA00006165"/>
    </source>
</evidence>
<dbReference type="InterPro" id="IPR027953">
    <property type="entry name" value="DUF4605"/>
</dbReference>
<dbReference type="AlphaFoldDB" id="T1EKX7"/>